<evidence type="ECO:0000256" key="2">
    <source>
        <dbReference type="ARBA" id="ARBA00023136"/>
    </source>
</evidence>
<organism evidence="6 7">
    <name type="scientific">Rotaria magnacalcarata</name>
    <dbReference type="NCBI Taxonomy" id="392030"/>
    <lineage>
        <taxon>Eukaryota</taxon>
        <taxon>Metazoa</taxon>
        <taxon>Spiralia</taxon>
        <taxon>Gnathifera</taxon>
        <taxon>Rotifera</taxon>
        <taxon>Eurotatoria</taxon>
        <taxon>Bdelloidea</taxon>
        <taxon>Philodinida</taxon>
        <taxon>Philodinidae</taxon>
        <taxon>Rotaria</taxon>
    </lineage>
</organism>
<dbReference type="CDD" id="cd06257">
    <property type="entry name" value="DnaJ"/>
    <property type="match status" value="1"/>
</dbReference>
<reference evidence="6" key="1">
    <citation type="submission" date="2021-02" db="EMBL/GenBank/DDBJ databases">
        <authorList>
            <person name="Nowell W R."/>
        </authorList>
    </citation>
    <scope>NUCLEOTIDE SEQUENCE</scope>
</reference>
<dbReference type="Pfam" id="PF00226">
    <property type="entry name" value="DnaJ"/>
    <property type="match status" value="1"/>
</dbReference>
<dbReference type="Pfam" id="PF11875">
    <property type="entry name" value="DnaJ-like_C11_C"/>
    <property type="match status" value="1"/>
</dbReference>
<dbReference type="InterPro" id="IPR024586">
    <property type="entry name" value="DnaJ-like_C11_C"/>
</dbReference>
<evidence type="ECO:0000313" key="6">
    <source>
        <dbReference type="EMBL" id="CAF4071783.1"/>
    </source>
</evidence>
<dbReference type="Gene3D" id="1.10.287.110">
    <property type="entry name" value="DnaJ domain"/>
    <property type="match status" value="1"/>
</dbReference>
<dbReference type="PROSITE" id="PS00636">
    <property type="entry name" value="DNAJ_1"/>
    <property type="match status" value="1"/>
</dbReference>
<dbReference type="InterPro" id="IPR055225">
    <property type="entry name" value="DNAJC11-like_beta-barrel"/>
</dbReference>
<dbReference type="GO" id="GO:0016020">
    <property type="term" value="C:membrane"/>
    <property type="evidence" value="ECO:0007669"/>
    <property type="project" value="UniProtKB-SubCell"/>
</dbReference>
<dbReference type="SUPFAM" id="SSF46565">
    <property type="entry name" value="Chaperone J-domain"/>
    <property type="match status" value="1"/>
</dbReference>
<dbReference type="Pfam" id="PF22774">
    <property type="entry name" value="DNAJC11_beta-barrel"/>
    <property type="match status" value="1"/>
</dbReference>
<keyword evidence="3" id="KW-0143">Chaperone</keyword>
<dbReference type="PROSITE" id="PS50076">
    <property type="entry name" value="DNAJ_2"/>
    <property type="match status" value="1"/>
</dbReference>
<dbReference type="SMART" id="SM00271">
    <property type="entry name" value="DnaJ"/>
    <property type="match status" value="1"/>
</dbReference>
<feature type="domain" description="J" evidence="5">
    <location>
        <begin position="29"/>
        <end position="97"/>
    </location>
</feature>
<protein>
    <recommendedName>
        <fullName evidence="5">J domain-containing protein</fullName>
    </recommendedName>
</protein>
<accession>A0A819T4F9</accession>
<dbReference type="PANTHER" id="PTHR44157:SF1">
    <property type="entry name" value="DNAJ HOMOLOG SUBFAMILY C MEMBER 11"/>
    <property type="match status" value="1"/>
</dbReference>
<keyword evidence="2" id="KW-0472">Membrane</keyword>
<dbReference type="PRINTS" id="PR00625">
    <property type="entry name" value="JDOMAIN"/>
</dbReference>
<name>A0A819T4F9_9BILA</name>
<comment type="caution">
    <text evidence="6">The sequence shown here is derived from an EMBL/GenBank/DDBJ whole genome shotgun (WGS) entry which is preliminary data.</text>
</comment>
<keyword evidence="4" id="KW-0175">Coiled coil</keyword>
<keyword evidence="7" id="KW-1185">Reference proteome</keyword>
<proteinExistence type="predicted"/>
<dbReference type="GO" id="GO:0005739">
    <property type="term" value="C:mitochondrion"/>
    <property type="evidence" value="ECO:0007669"/>
    <property type="project" value="GOC"/>
</dbReference>
<dbReference type="GO" id="GO:0042407">
    <property type="term" value="P:cristae formation"/>
    <property type="evidence" value="ECO:0007669"/>
    <property type="project" value="TreeGrafter"/>
</dbReference>
<dbReference type="InterPro" id="IPR052243">
    <property type="entry name" value="Mito_inner_membrane_organizer"/>
</dbReference>
<evidence type="ECO:0000259" key="5">
    <source>
        <dbReference type="PROSITE" id="PS50076"/>
    </source>
</evidence>
<dbReference type="EMBL" id="CAJOBG010003603">
    <property type="protein sequence ID" value="CAF4071783.1"/>
    <property type="molecule type" value="Genomic_DNA"/>
</dbReference>
<dbReference type="InterPro" id="IPR001623">
    <property type="entry name" value="DnaJ_domain"/>
</dbReference>
<comment type="subcellular location">
    <subcellularLocation>
        <location evidence="1">Membrane</location>
    </subcellularLocation>
</comment>
<feature type="coiled-coil region" evidence="4">
    <location>
        <begin position="425"/>
        <end position="454"/>
    </location>
</feature>
<gene>
    <name evidence="6" type="ORF">OVN521_LOCUS19238</name>
</gene>
<dbReference type="PANTHER" id="PTHR44157">
    <property type="entry name" value="DNAJ HOMOLOG SUBFAMILY C MEMBER 11"/>
    <property type="match status" value="1"/>
</dbReference>
<evidence type="ECO:0000256" key="4">
    <source>
        <dbReference type="SAM" id="Coils"/>
    </source>
</evidence>
<dbReference type="InterPro" id="IPR036869">
    <property type="entry name" value="J_dom_sf"/>
</dbReference>
<evidence type="ECO:0000313" key="7">
    <source>
        <dbReference type="Proteomes" id="UP000663866"/>
    </source>
</evidence>
<evidence type="ECO:0000256" key="1">
    <source>
        <dbReference type="ARBA" id="ARBA00004370"/>
    </source>
</evidence>
<dbReference type="InterPro" id="IPR018253">
    <property type="entry name" value="DnaJ_domain_CS"/>
</dbReference>
<dbReference type="Proteomes" id="UP000663866">
    <property type="component" value="Unassembled WGS sequence"/>
</dbReference>
<sequence length="575" mass="64825">MASGDGENYEDNSSGFFADDLDQHDTERDLYAILHINKDADAVTIQQAYRRLTLLYHPDKHVEPRNKQLAMDLFIQVKKAYDILNDPQKRAIYDVVGTKGLKAEGWEVVSRTKTAREILDEYERLAREREERRFNQMTNPSGSVQMSVNLTDIFDQMNSNDENSDFSPVVEMTEFTVAQGIDIPLTSQDTATVTAVATTRNGRGTGSLTTSFRRVLADLSWFRIDLSFGEQNLAAFRYFRRLTQKLQASAAATFGLAEGGSTIITPSFLFSVTYQLTHHLSSSLQWKTGADSCMKGGLHYDNQTLSVSSAIQLGFVNTYGAIDGVYRFPDICNLRCSLKLFVFGPWFEYGIDRQLTKYTHGSATVAVSSRMGVSLRLKFTRGSQAFTFPLQISQDIVPSTIFYATVAPALAYLVLGRLIIRPFARSEQEKEQKKREDEAREKQAERRREAINAQEVLRSLVDQIKDREGLEGLIILEARYGQLGLTTTNENSIKIIDVTVPLQVLVKDSTLKIATTVSKSNLTGFYDPCIGEEKSLFIKYSLRSQIHTILYKDTDPVILPNRGNQIYLFLSNQIE</sequence>
<evidence type="ECO:0000256" key="3">
    <source>
        <dbReference type="ARBA" id="ARBA00023186"/>
    </source>
</evidence>
<dbReference type="AlphaFoldDB" id="A0A819T4F9"/>